<dbReference type="EMBL" id="KF228943">
    <property type="protein sequence ID" value="AHX36794.1"/>
    <property type="molecule type" value="Genomic_DNA"/>
</dbReference>
<dbReference type="EMBL" id="JAHBND010000050">
    <property type="protein sequence ID" value="MBS7672100.1"/>
    <property type="molecule type" value="Genomic_DNA"/>
</dbReference>
<gene>
    <name evidence="7" type="ORF">D6U24_12165</name>
    <name evidence="4" type="ORF">ERS013165_03559</name>
    <name evidence="5" type="ORF">ERS013200_00501</name>
    <name evidence="6" type="ORF">KIN13_01380</name>
</gene>
<evidence type="ECO:0000313" key="4">
    <source>
        <dbReference type="EMBL" id="CSB14641.1"/>
    </source>
</evidence>
<dbReference type="EMBL" id="CWQY01000002">
    <property type="protein sequence ID" value="CSC07615.1"/>
    <property type="molecule type" value="Genomic_DNA"/>
</dbReference>
<dbReference type="RefSeq" id="WP_000904079.1">
    <property type="nucleotide sequence ID" value="NZ_AP018677.1"/>
</dbReference>
<evidence type="ECO:0000313" key="3">
    <source>
        <dbReference type="EMBL" id="AHX36805.1"/>
    </source>
</evidence>
<dbReference type="Proteomes" id="UP001196338">
    <property type="component" value="Unassembled WGS sequence"/>
</dbReference>
<dbReference type="KEGG" id="vcq:EN18_03875"/>
<dbReference type="Proteomes" id="UP000041770">
    <property type="component" value="Unassembled WGS sequence"/>
</dbReference>
<evidence type="ECO:0000313" key="2">
    <source>
        <dbReference type="EMBL" id="AHX36794.1"/>
    </source>
</evidence>
<reference evidence="7 10" key="3">
    <citation type="submission" date="2018-09" db="EMBL/GenBank/DDBJ databases">
        <title>Genomic epidemiology reveals two lineages of Vibrio cholerae that can cause global cholera epidemics despite absence of cholera toxin gene.</title>
        <authorList>
            <person name="Wang H."/>
            <person name="Zen W."/>
            <person name="Yu H."/>
            <person name="Zhang W."/>
            <person name="Pan J."/>
            <person name="Yang C."/>
            <person name="Cui Y."/>
        </authorList>
    </citation>
    <scope>NUCLEOTIDE SEQUENCE [LARGE SCALE GENOMIC DNA]</scope>
    <source>
        <strain evidence="7 10">00-1_S85</strain>
    </source>
</reference>
<feature type="transmembrane region" description="Helical" evidence="1">
    <location>
        <begin position="118"/>
        <end position="151"/>
    </location>
</feature>
<evidence type="ECO:0000313" key="6">
    <source>
        <dbReference type="EMBL" id="MBS7672100.1"/>
    </source>
</evidence>
<sequence>MLIDKNELEQLKVKLHSSEVIYQWDSVAYGERRSEIFRVFGAISAGIVPLWPFIFFADIQFNSKEFWGFICFSLAGMAAARYLFMPDHRYCYSLTQAGIYYTDQEVIPDAAYTFVRGFAWVGIAVCLLALAVVGPLAFVGAGGFALLAFGLTNFHPTVHKKEVYFADQLIVFDPIKEKMVDLNTDSTDEPWFDRRLFFSSLDEKTHFIELVKSIHNNVDYLPLQRVNDQYKHPIFNQELKEE</sequence>
<dbReference type="OMA" id="PEMAYKV"/>
<evidence type="ECO:0000313" key="7">
    <source>
        <dbReference type="EMBL" id="MVD24115.1"/>
    </source>
</evidence>
<evidence type="ECO:0000313" key="5">
    <source>
        <dbReference type="EMBL" id="CSC07615.1"/>
    </source>
</evidence>
<organism evidence="2">
    <name type="scientific">Vibrio cholerae</name>
    <dbReference type="NCBI Taxonomy" id="666"/>
    <lineage>
        <taxon>Bacteria</taxon>
        <taxon>Pseudomonadati</taxon>
        <taxon>Pseudomonadota</taxon>
        <taxon>Gammaproteobacteria</taxon>
        <taxon>Vibrionales</taxon>
        <taxon>Vibrionaceae</taxon>
        <taxon>Vibrio</taxon>
    </lineage>
</organism>
<dbReference type="EMBL" id="CWOW01000030">
    <property type="protein sequence ID" value="CSB14641.1"/>
    <property type="molecule type" value="Genomic_DNA"/>
</dbReference>
<keyword evidence="1" id="KW-0472">Membrane</keyword>
<keyword evidence="1" id="KW-1133">Transmembrane helix</keyword>
<accession>A0A023PS90</accession>
<feature type="transmembrane region" description="Helical" evidence="1">
    <location>
        <begin position="36"/>
        <end position="54"/>
    </location>
</feature>
<reference evidence="6" key="5">
    <citation type="submission" date="2023-08" db="EMBL/GenBank/DDBJ databases">
        <title>Vibrio cholerae Outbreaks in Tanzania Exemplify Founder Flush: Simultaneous Increases in Population Size and Genetic Diversity.</title>
        <authorList>
            <person name="Debes A.K."/>
            <person name="Mohammed A."/>
            <person name="Maseke I."/>
            <person name="Almeida M."/>
            <person name="Li S."/>
            <person name="Matimba H."/>
            <person name="Joachim A."/>
            <person name="Mizinduko M."/>
            <person name="Nyanga S."/>
            <person name="Kelly M."/>
            <person name="Kachwamba Y."/>
            <person name="Schaffer A.M."/>
            <person name="Nyanga A.S."/>
            <person name="Mghamba J."/>
            <person name="Mosha F.S."/>
            <person name="Sack D.A."/>
            <person name="Stine O.C."/>
        </authorList>
    </citation>
    <scope>NUCLEOTIDE SEQUENCE</scope>
    <source>
        <strain evidence="6">TDS0091212</strain>
    </source>
</reference>
<reference evidence="8 9" key="2">
    <citation type="submission" date="2015-07" db="EMBL/GenBank/DDBJ databases">
        <authorList>
            <consortium name="Pathogen Informatics"/>
        </authorList>
    </citation>
    <scope>NUCLEOTIDE SEQUENCE [LARGE SCALE GENOMIC DNA]</scope>
    <source>
        <strain evidence="5 8">A316</strain>
        <strain evidence="4 9">A51</strain>
    </source>
</reference>
<dbReference type="Proteomes" id="UP000471242">
    <property type="component" value="Unassembled WGS sequence"/>
</dbReference>
<feature type="transmembrane region" description="Helical" evidence="1">
    <location>
        <begin position="66"/>
        <end position="84"/>
    </location>
</feature>
<evidence type="ECO:0000313" key="10">
    <source>
        <dbReference type="Proteomes" id="UP000471242"/>
    </source>
</evidence>
<evidence type="ECO:0000313" key="9">
    <source>
        <dbReference type="Proteomes" id="UP000044806"/>
    </source>
</evidence>
<reference evidence="2" key="1">
    <citation type="journal article" date="2014" name="Nat. Commun.">
        <title>The Vibrio cholerae type VI secretion system employs diverse effector modules for intraspecific competition.</title>
        <authorList>
            <person name="Unterweger D."/>
            <person name="Miyata S.T."/>
            <person name="Bachmann V."/>
            <person name="Brooks T.M."/>
            <person name="Mullins T."/>
            <person name="Kostiuk B."/>
            <person name="Provenzano D."/>
            <person name="Pukatzki S."/>
        </authorList>
    </citation>
    <scope>NUCLEOTIDE SEQUENCE</scope>
    <source>
        <strain evidence="2">CA401</strain>
        <strain evidence="3">NIH41</strain>
    </source>
</reference>
<proteinExistence type="predicted"/>
<dbReference type="PATRIC" id="fig|666.1969.peg.322"/>
<dbReference type="EMBL" id="QZRB01000016">
    <property type="protein sequence ID" value="MVD24115.1"/>
    <property type="molecule type" value="Genomic_DNA"/>
</dbReference>
<reference evidence="6" key="4">
    <citation type="submission" date="2021-05" db="EMBL/GenBank/DDBJ databases">
        <authorList>
            <person name="Stine C."/>
        </authorList>
    </citation>
    <scope>NUCLEOTIDE SEQUENCE</scope>
    <source>
        <strain evidence="6">TDS0091212</strain>
    </source>
</reference>
<protein>
    <submittedName>
        <fullName evidence="2">Uncharacterized protein</fullName>
    </submittedName>
</protein>
<dbReference type="EMBL" id="KF228944">
    <property type="protein sequence ID" value="AHX36805.1"/>
    <property type="molecule type" value="Genomic_DNA"/>
</dbReference>
<keyword evidence="1" id="KW-0812">Transmembrane</keyword>
<dbReference type="Proteomes" id="UP000044806">
    <property type="component" value="Unassembled WGS sequence"/>
</dbReference>
<name>A0A023PS90_VIBCL</name>
<evidence type="ECO:0000313" key="8">
    <source>
        <dbReference type="Proteomes" id="UP000041770"/>
    </source>
</evidence>
<dbReference type="AlphaFoldDB" id="A0A023PS90"/>
<evidence type="ECO:0000256" key="1">
    <source>
        <dbReference type="SAM" id="Phobius"/>
    </source>
</evidence>